<reference evidence="3 4" key="1">
    <citation type="submission" date="2020-02" db="EMBL/GenBank/DDBJ databases">
        <title>Draft genome sequence of Haematococcus lacustris strain NIES-144.</title>
        <authorList>
            <person name="Morimoto D."/>
            <person name="Nakagawa S."/>
            <person name="Yoshida T."/>
            <person name="Sawayama S."/>
        </authorList>
    </citation>
    <scope>NUCLEOTIDE SEQUENCE [LARGE SCALE GENOMIC DNA]</scope>
    <source>
        <strain evidence="3 4">NIES-144</strain>
    </source>
</reference>
<evidence type="ECO:0000259" key="2">
    <source>
        <dbReference type="Pfam" id="PF03109"/>
    </source>
</evidence>
<dbReference type="InterPro" id="IPR050154">
    <property type="entry name" value="UbiB_kinase"/>
</dbReference>
<name>A0A699ZN91_HAELA</name>
<dbReference type="SUPFAM" id="SSF56112">
    <property type="entry name" value="Protein kinase-like (PK-like)"/>
    <property type="match status" value="1"/>
</dbReference>
<dbReference type="EMBL" id="BLLF01002318">
    <property type="protein sequence ID" value="GFH23631.1"/>
    <property type="molecule type" value="Genomic_DNA"/>
</dbReference>
<dbReference type="AlphaFoldDB" id="A0A699ZN91"/>
<feature type="non-terminal residue" evidence="3">
    <location>
        <position position="148"/>
    </location>
</feature>
<organism evidence="3 4">
    <name type="scientific">Haematococcus lacustris</name>
    <name type="common">Green alga</name>
    <name type="synonym">Haematococcus pluvialis</name>
    <dbReference type="NCBI Taxonomy" id="44745"/>
    <lineage>
        <taxon>Eukaryota</taxon>
        <taxon>Viridiplantae</taxon>
        <taxon>Chlorophyta</taxon>
        <taxon>core chlorophytes</taxon>
        <taxon>Chlorophyceae</taxon>
        <taxon>CS clade</taxon>
        <taxon>Chlamydomonadales</taxon>
        <taxon>Haematococcaceae</taxon>
        <taxon>Haematococcus</taxon>
    </lineage>
</organism>
<accession>A0A699ZN91</accession>
<evidence type="ECO:0000256" key="1">
    <source>
        <dbReference type="ARBA" id="ARBA00009670"/>
    </source>
</evidence>
<dbReference type="Proteomes" id="UP000485058">
    <property type="component" value="Unassembled WGS sequence"/>
</dbReference>
<sequence>MSASHRTLQIWTFAIQFGFKYFLLNQKWTYGKAGMTKEAVSARKSELAVWLREGLVSLGPTFIKIGQQFSTRDNVPPFDSDTALEIVQFALGKPVDQVFNTFDTTPIAAASLGQVHLATLGGEKVVVKVQRPGLKSLFDIDLKNIRAL</sequence>
<dbReference type="Pfam" id="PF03109">
    <property type="entry name" value="ABC1"/>
    <property type="match status" value="1"/>
</dbReference>
<feature type="domain" description="ABC1 atypical kinase-like" evidence="2">
    <location>
        <begin position="72"/>
        <end position="147"/>
    </location>
</feature>
<dbReference type="InterPro" id="IPR004147">
    <property type="entry name" value="ABC1_dom"/>
</dbReference>
<gene>
    <name evidence="3" type="ORF">HaLaN_21271</name>
</gene>
<dbReference type="PANTHER" id="PTHR10566">
    <property type="entry name" value="CHAPERONE-ACTIVITY OF BC1 COMPLEX CABC1 -RELATED"/>
    <property type="match status" value="1"/>
</dbReference>
<proteinExistence type="inferred from homology"/>
<evidence type="ECO:0000313" key="4">
    <source>
        <dbReference type="Proteomes" id="UP000485058"/>
    </source>
</evidence>
<dbReference type="PANTHER" id="PTHR10566:SF115">
    <property type="entry name" value="PROTEIN ACTIVITY OF BC1 COMPLEX KINASE 8, CHLOROPLASTIC"/>
    <property type="match status" value="1"/>
</dbReference>
<dbReference type="GO" id="GO:0016020">
    <property type="term" value="C:membrane"/>
    <property type="evidence" value="ECO:0007669"/>
    <property type="project" value="GOC"/>
</dbReference>
<dbReference type="GO" id="GO:1901031">
    <property type="term" value="P:regulation of response to reactive oxygen species"/>
    <property type="evidence" value="ECO:0007669"/>
    <property type="project" value="TreeGrafter"/>
</dbReference>
<keyword evidence="4" id="KW-1185">Reference proteome</keyword>
<comment type="caution">
    <text evidence="3">The sequence shown here is derived from an EMBL/GenBank/DDBJ whole genome shotgun (WGS) entry which is preliminary data.</text>
</comment>
<protein>
    <submittedName>
        <fullName evidence="3">ABC1 domain-containing protein</fullName>
    </submittedName>
</protein>
<dbReference type="GO" id="GO:0046467">
    <property type="term" value="P:membrane lipid biosynthetic process"/>
    <property type="evidence" value="ECO:0007669"/>
    <property type="project" value="TreeGrafter"/>
</dbReference>
<evidence type="ECO:0000313" key="3">
    <source>
        <dbReference type="EMBL" id="GFH23631.1"/>
    </source>
</evidence>
<comment type="similarity">
    <text evidence="1">Belongs to the protein kinase superfamily. ADCK protein kinase family.</text>
</comment>
<dbReference type="InterPro" id="IPR011009">
    <property type="entry name" value="Kinase-like_dom_sf"/>
</dbReference>